<dbReference type="Proteomes" id="UP000197424">
    <property type="component" value="Chromosome"/>
</dbReference>
<name>A0A248LK62_9NEIS</name>
<dbReference type="AlphaFoldDB" id="A0A248LK62"/>
<evidence type="ECO:0000313" key="2">
    <source>
        <dbReference type="Proteomes" id="UP000197424"/>
    </source>
</evidence>
<evidence type="ECO:0000313" key="1">
    <source>
        <dbReference type="EMBL" id="ASJ24563.1"/>
    </source>
</evidence>
<protein>
    <submittedName>
        <fullName evidence="1">Uncharacterized protein</fullName>
    </submittedName>
</protein>
<sequence>MADTHCPDRATGVTMLPLHDKQADILACAFTPSTTGSTPARQPAA</sequence>
<organism evidence="1 2">
    <name type="scientific">Laribacter hongkongensis</name>
    <dbReference type="NCBI Taxonomy" id="168471"/>
    <lineage>
        <taxon>Bacteria</taxon>
        <taxon>Pseudomonadati</taxon>
        <taxon>Pseudomonadota</taxon>
        <taxon>Betaproteobacteria</taxon>
        <taxon>Neisseriales</taxon>
        <taxon>Aquaspirillaceae</taxon>
        <taxon>Laribacter</taxon>
    </lineage>
</organism>
<gene>
    <name evidence="1" type="ORF">LHGZ1_1732</name>
</gene>
<accession>A0A248LK62</accession>
<reference evidence="2" key="1">
    <citation type="submission" date="2017-06" db="EMBL/GenBank/DDBJ databases">
        <title>Whole genome sequence of Laribacter hongkongensis LHGZ1.</title>
        <authorList>
            <person name="Chen D."/>
            <person name="Wu H."/>
            <person name="Chen J."/>
        </authorList>
    </citation>
    <scope>NUCLEOTIDE SEQUENCE [LARGE SCALE GENOMIC DNA]</scope>
    <source>
        <strain evidence="2">LHGZ1</strain>
    </source>
</reference>
<dbReference type="EMBL" id="CP022115">
    <property type="protein sequence ID" value="ASJ24563.1"/>
    <property type="molecule type" value="Genomic_DNA"/>
</dbReference>
<proteinExistence type="predicted"/>